<dbReference type="AlphaFoldDB" id="A0A4Y2E7M1"/>
<protein>
    <recommendedName>
        <fullName evidence="3">ATP-dependent DNA helicase</fullName>
    </recommendedName>
</protein>
<sequence length="122" mass="13868">MSDRWKHPYYHVGFDKHVTTFSSSQQAFPYLLDEWIKHPQELVVIVAGGPGSGRTYTITSCLNRVSVSQLRMAPTARVVQRIGGSTIHSALTQDWSKGSILSKLEKELENETYQLTNNRFLK</sequence>
<dbReference type="Gene3D" id="3.40.50.300">
    <property type="entry name" value="P-loop containing nucleotide triphosphate hydrolases"/>
    <property type="match status" value="1"/>
</dbReference>
<dbReference type="OrthoDB" id="6427801at2759"/>
<dbReference type="Pfam" id="PF13245">
    <property type="entry name" value="AAA_19"/>
    <property type="match status" value="1"/>
</dbReference>
<keyword evidence="2" id="KW-1185">Reference proteome</keyword>
<organism evidence="1 2">
    <name type="scientific">Araneus ventricosus</name>
    <name type="common">Orbweaver spider</name>
    <name type="synonym">Epeira ventricosa</name>
    <dbReference type="NCBI Taxonomy" id="182803"/>
    <lineage>
        <taxon>Eukaryota</taxon>
        <taxon>Metazoa</taxon>
        <taxon>Ecdysozoa</taxon>
        <taxon>Arthropoda</taxon>
        <taxon>Chelicerata</taxon>
        <taxon>Arachnida</taxon>
        <taxon>Araneae</taxon>
        <taxon>Araneomorphae</taxon>
        <taxon>Entelegynae</taxon>
        <taxon>Araneoidea</taxon>
        <taxon>Araneidae</taxon>
        <taxon>Araneus</taxon>
    </lineage>
</organism>
<evidence type="ECO:0000313" key="1">
    <source>
        <dbReference type="EMBL" id="GBM24901.1"/>
    </source>
</evidence>
<evidence type="ECO:0000313" key="2">
    <source>
        <dbReference type="Proteomes" id="UP000499080"/>
    </source>
</evidence>
<comment type="caution">
    <text evidence="1">The sequence shown here is derived from an EMBL/GenBank/DDBJ whole genome shotgun (WGS) entry which is preliminary data.</text>
</comment>
<proteinExistence type="predicted"/>
<name>A0A4Y2E7M1_ARAVE</name>
<accession>A0A4Y2E7M1</accession>
<dbReference type="Proteomes" id="UP000499080">
    <property type="component" value="Unassembled WGS sequence"/>
</dbReference>
<dbReference type="EMBL" id="BGPR01000528">
    <property type="protein sequence ID" value="GBM24901.1"/>
    <property type="molecule type" value="Genomic_DNA"/>
</dbReference>
<evidence type="ECO:0008006" key="3">
    <source>
        <dbReference type="Google" id="ProtNLM"/>
    </source>
</evidence>
<dbReference type="InterPro" id="IPR027417">
    <property type="entry name" value="P-loop_NTPase"/>
</dbReference>
<reference evidence="1 2" key="1">
    <citation type="journal article" date="2019" name="Sci. Rep.">
        <title>Orb-weaving spider Araneus ventricosus genome elucidates the spidroin gene catalogue.</title>
        <authorList>
            <person name="Kono N."/>
            <person name="Nakamura H."/>
            <person name="Ohtoshi R."/>
            <person name="Moran D.A.P."/>
            <person name="Shinohara A."/>
            <person name="Yoshida Y."/>
            <person name="Fujiwara M."/>
            <person name="Mori M."/>
            <person name="Tomita M."/>
            <person name="Arakawa K."/>
        </authorList>
    </citation>
    <scope>NUCLEOTIDE SEQUENCE [LARGE SCALE GENOMIC DNA]</scope>
</reference>
<gene>
    <name evidence="1" type="ORF">AVEN_23437_1</name>
</gene>